<name>A0A087UCJ4_STEMI</name>
<dbReference type="AlphaFoldDB" id="A0A087UCJ4"/>
<sequence>MEKLDCLDFKSAALRRHLTAGCEDRDEYQAEKEIVASTVVLDLMTCALFFPSTGWVILVDLCCALYYASEIKLTIDSSAFPTLIVKF</sequence>
<proteinExistence type="predicted"/>
<gene>
    <name evidence="1" type="ORF">X975_00185</name>
</gene>
<evidence type="ECO:0000313" key="1">
    <source>
        <dbReference type="EMBL" id="KFM75083.1"/>
    </source>
</evidence>
<protein>
    <submittedName>
        <fullName evidence="1">Uncharacterized protein</fullName>
    </submittedName>
</protein>
<dbReference type="Proteomes" id="UP000054359">
    <property type="component" value="Unassembled WGS sequence"/>
</dbReference>
<organism evidence="1 2">
    <name type="scientific">Stegodyphus mimosarum</name>
    <name type="common">African social velvet spider</name>
    <dbReference type="NCBI Taxonomy" id="407821"/>
    <lineage>
        <taxon>Eukaryota</taxon>
        <taxon>Metazoa</taxon>
        <taxon>Ecdysozoa</taxon>
        <taxon>Arthropoda</taxon>
        <taxon>Chelicerata</taxon>
        <taxon>Arachnida</taxon>
        <taxon>Araneae</taxon>
        <taxon>Araneomorphae</taxon>
        <taxon>Entelegynae</taxon>
        <taxon>Eresoidea</taxon>
        <taxon>Eresidae</taxon>
        <taxon>Stegodyphus</taxon>
    </lineage>
</organism>
<evidence type="ECO:0000313" key="2">
    <source>
        <dbReference type="Proteomes" id="UP000054359"/>
    </source>
</evidence>
<dbReference type="EMBL" id="KK119213">
    <property type="protein sequence ID" value="KFM75083.1"/>
    <property type="molecule type" value="Genomic_DNA"/>
</dbReference>
<reference evidence="1 2" key="1">
    <citation type="submission" date="2013-11" db="EMBL/GenBank/DDBJ databases">
        <title>Genome sequencing of Stegodyphus mimosarum.</title>
        <authorList>
            <person name="Bechsgaard J."/>
        </authorList>
    </citation>
    <scope>NUCLEOTIDE SEQUENCE [LARGE SCALE GENOMIC DNA]</scope>
</reference>
<feature type="non-terminal residue" evidence="1">
    <location>
        <position position="87"/>
    </location>
</feature>
<accession>A0A087UCJ4</accession>
<keyword evidence="2" id="KW-1185">Reference proteome</keyword>